<reference evidence="1" key="1">
    <citation type="submission" date="2023-03" db="EMBL/GenBank/DDBJ databases">
        <title>Chromosome-level genomes of two armyworms, Mythimna separata and Mythimna loreyi, provide insights into the biosynthesis and reception of sex pheromones.</title>
        <authorList>
            <person name="Zhao H."/>
        </authorList>
    </citation>
    <scope>NUCLEOTIDE SEQUENCE</scope>
    <source>
        <strain evidence="1">BeijingLab</strain>
    </source>
</reference>
<organism evidence="1 2">
    <name type="scientific">Mythimna loreyi</name>
    <dbReference type="NCBI Taxonomy" id="667449"/>
    <lineage>
        <taxon>Eukaryota</taxon>
        <taxon>Metazoa</taxon>
        <taxon>Ecdysozoa</taxon>
        <taxon>Arthropoda</taxon>
        <taxon>Hexapoda</taxon>
        <taxon>Insecta</taxon>
        <taxon>Pterygota</taxon>
        <taxon>Neoptera</taxon>
        <taxon>Endopterygota</taxon>
        <taxon>Lepidoptera</taxon>
        <taxon>Glossata</taxon>
        <taxon>Ditrysia</taxon>
        <taxon>Noctuoidea</taxon>
        <taxon>Noctuidae</taxon>
        <taxon>Noctuinae</taxon>
        <taxon>Hadenini</taxon>
        <taxon>Mythimna</taxon>
    </lineage>
</organism>
<name>A0ACC2R9D4_9NEOP</name>
<evidence type="ECO:0000313" key="2">
    <source>
        <dbReference type="Proteomes" id="UP001231649"/>
    </source>
</evidence>
<sequence length="456" mass="49626">MTDQKNMEVSGSVMDGVAEKGVVLESPTKKGAPEYTVFPIRWLVLFVFVFNSASNSMQWIQYTIIQDAVVKYYGVSSIQVYWTSMIFMITYIPLIFPASFLLDKTNLRVTTIIGSFGTCLGAWLKVFSVPQDMFWLGFMGQTVVAISQVFILNVPPRLAAVWFGADQVSSACSIGVFGNQLGVAVGFVLPPMLVRASGTIPEIAADLRLMFYLIAGFTSVLFVFILLFFKAAPPSPPSAAADMGNSLDSNFLLSLKKLITNRNYVLLLISYGLNVGTFYAISTLLNQVILTYYPGANVDAGRIGLVIVVAGMAGSVVCGLILDKTHRFKETTLSVYAASVVGMLIFTFTLDCGYISVVYLSSILLGFFMTGYLPVGFEFASEVTYPEPEGTTSGILNAVVQIFGIVTTLLYEWMLGTVGDRWANLTLCALLAFGTAITAAIRSDLRRQAAQNTTKQ</sequence>
<comment type="caution">
    <text evidence="1">The sequence shown here is derived from an EMBL/GenBank/DDBJ whole genome shotgun (WGS) entry which is preliminary data.</text>
</comment>
<dbReference type="Proteomes" id="UP001231649">
    <property type="component" value="Chromosome 2"/>
</dbReference>
<proteinExistence type="predicted"/>
<protein>
    <submittedName>
        <fullName evidence="1">Uncharacterized protein</fullName>
    </submittedName>
</protein>
<dbReference type="EMBL" id="CM056778">
    <property type="protein sequence ID" value="KAJ8736680.1"/>
    <property type="molecule type" value="Genomic_DNA"/>
</dbReference>
<keyword evidence="2" id="KW-1185">Reference proteome</keyword>
<evidence type="ECO:0000313" key="1">
    <source>
        <dbReference type="EMBL" id="KAJ8736680.1"/>
    </source>
</evidence>
<gene>
    <name evidence="1" type="ORF">PYW08_007336</name>
</gene>
<accession>A0ACC2R9D4</accession>